<accession>A0ABV1TAB6</accession>
<dbReference type="PANTHER" id="PTHR42993:SF1">
    <property type="entry name" value="MAOC-LIKE DEHYDRATASE DOMAIN-CONTAINING PROTEIN"/>
    <property type="match status" value="1"/>
</dbReference>
<dbReference type="RefSeq" id="WP_351955276.1">
    <property type="nucleotide sequence ID" value="NZ_JBEOZM010000002.1"/>
</dbReference>
<proteinExistence type="inferred from homology"/>
<dbReference type="SUPFAM" id="SSF54637">
    <property type="entry name" value="Thioesterase/thiol ester dehydrase-isomerase"/>
    <property type="match status" value="1"/>
</dbReference>
<dbReference type="Gene3D" id="3.10.129.10">
    <property type="entry name" value="Hotdog Thioesterase"/>
    <property type="match status" value="1"/>
</dbReference>
<protein>
    <submittedName>
        <fullName evidence="3">MaoC family dehydratase</fullName>
    </submittedName>
</protein>
<evidence type="ECO:0000256" key="1">
    <source>
        <dbReference type="ARBA" id="ARBA00005254"/>
    </source>
</evidence>
<sequence length="151" mass="16412">MTTIVSFDDLQGMEGAALGTSKWLEITQDRVNTFADATDDHQWIHTDPVRASEGPFGGPIAHGYLTLSLAIPLWSEVLEVDDVSTKVNYGLNKVRFPSPVPVGARIRLTGAVARVEKVGGEGLQITTDVVIEIEGSDKPACVAQPVFRFYR</sequence>
<reference evidence="3 4" key="1">
    <citation type="submission" date="2024-06" db="EMBL/GenBank/DDBJ databases">
        <title>The Natural Products Discovery Center: Release of the First 8490 Sequenced Strains for Exploring Actinobacteria Biosynthetic Diversity.</title>
        <authorList>
            <person name="Kalkreuter E."/>
            <person name="Kautsar S.A."/>
            <person name="Yang D."/>
            <person name="Bader C.D."/>
            <person name="Teijaro C.N."/>
            <person name="Fluegel L."/>
            <person name="Davis C.M."/>
            <person name="Simpson J.R."/>
            <person name="Lauterbach L."/>
            <person name="Steele A.D."/>
            <person name="Gui C."/>
            <person name="Meng S."/>
            <person name="Li G."/>
            <person name="Viehrig K."/>
            <person name="Ye F."/>
            <person name="Su P."/>
            <person name="Kiefer A.F."/>
            <person name="Nichols A."/>
            <person name="Cepeda A.J."/>
            <person name="Yan W."/>
            <person name="Fan B."/>
            <person name="Jiang Y."/>
            <person name="Adhikari A."/>
            <person name="Zheng C.-J."/>
            <person name="Schuster L."/>
            <person name="Cowan T.M."/>
            <person name="Smanski M.J."/>
            <person name="Chevrette M.G."/>
            <person name="De Carvalho L.P.S."/>
            <person name="Shen B."/>
        </authorList>
    </citation>
    <scope>NUCLEOTIDE SEQUENCE [LARGE SCALE GENOMIC DNA]</scope>
    <source>
        <strain evidence="3 4">NPDC001694</strain>
    </source>
</reference>
<name>A0ABV1TAB6_9ACTN</name>
<evidence type="ECO:0000259" key="2">
    <source>
        <dbReference type="Pfam" id="PF01575"/>
    </source>
</evidence>
<dbReference type="PANTHER" id="PTHR42993">
    <property type="entry name" value="MAOC-LIKE DEHYDRATASE DOMAIN-CONTAINING PROTEIN"/>
    <property type="match status" value="1"/>
</dbReference>
<comment type="caution">
    <text evidence="3">The sequence shown here is derived from an EMBL/GenBank/DDBJ whole genome shotgun (WGS) entry which is preliminary data.</text>
</comment>
<dbReference type="InterPro" id="IPR002539">
    <property type="entry name" value="MaoC-like_dom"/>
</dbReference>
<organism evidence="3 4">
    <name type="scientific">Streptomyces sp. 900105755</name>
    <dbReference type="NCBI Taxonomy" id="3154389"/>
    <lineage>
        <taxon>Bacteria</taxon>
        <taxon>Bacillati</taxon>
        <taxon>Actinomycetota</taxon>
        <taxon>Actinomycetes</taxon>
        <taxon>Kitasatosporales</taxon>
        <taxon>Streptomycetaceae</taxon>
        <taxon>Streptomyces</taxon>
    </lineage>
</organism>
<dbReference type="InterPro" id="IPR039375">
    <property type="entry name" value="NodN-like"/>
</dbReference>
<gene>
    <name evidence="3" type="ORF">ABT211_04715</name>
</gene>
<dbReference type="InterPro" id="IPR029069">
    <property type="entry name" value="HotDog_dom_sf"/>
</dbReference>
<keyword evidence="4" id="KW-1185">Reference proteome</keyword>
<dbReference type="Pfam" id="PF01575">
    <property type="entry name" value="MaoC_dehydratas"/>
    <property type="match status" value="1"/>
</dbReference>
<feature type="domain" description="MaoC-like" evidence="2">
    <location>
        <begin position="14"/>
        <end position="131"/>
    </location>
</feature>
<comment type="similarity">
    <text evidence="1">Belongs to the enoyl-CoA hydratase/isomerase family.</text>
</comment>
<dbReference type="Proteomes" id="UP001490365">
    <property type="component" value="Unassembled WGS sequence"/>
</dbReference>
<dbReference type="CDD" id="cd03450">
    <property type="entry name" value="NodN"/>
    <property type="match status" value="1"/>
</dbReference>
<evidence type="ECO:0000313" key="3">
    <source>
        <dbReference type="EMBL" id="MER6266594.1"/>
    </source>
</evidence>
<dbReference type="EMBL" id="JBEOZM010000002">
    <property type="protein sequence ID" value="MER6266594.1"/>
    <property type="molecule type" value="Genomic_DNA"/>
</dbReference>
<evidence type="ECO:0000313" key="4">
    <source>
        <dbReference type="Proteomes" id="UP001490365"/>
    </source>
</evidence>